<sequence>MSDKNNWNKTNQWHEELDILHAIIKKTTLVETTKWGGTIYTFNNKNILGVGGFKSYFGIWFFNGVFLKDEKKLLINAQEGTTKALRQMRFQSKEEIDEKTILAYIYEAINIEEKGLTLQPEKKETIISNTLNSALEEDTELKKAFNQFTAYKQREFLEYIESAKQDKTKLSRLEKIKPMILSNTGLNDKYRKT</sequence>
<feature type="domain" description="YdhG-like" evidence="1">
    <location>
        <begin position="13"/>
        <end position="109"/>
    </location>
</feature>
<evidence type="ECO:0000259" key="1">
    <source>
        <dbReference type="Pfam" id="PF08818"/>
    </source>
</evidence>
<dbReference type="RefSeq" id="WP_379812365.1">
    <property type="nucleotide sequence ID" value="NZ_JBHUPC010000017.1"/>
</dbReference>
<keyword evidence="3" id="KW-1185">Reference proteome</keyword>
<evidence type="ECO:0000313" key="3">
    <source>
        <dbReference type="Proteomes" id="UP001597534"/>
    </source>
</evidence>
<proteinExistence type="predicted"/>
<evidence type="ECO:0000313" key="2">
    <source>
        <dbReference type="EMBL" id="MFD2892661.1"/>
    </source>
</evidence>
<dbReference type="Proteomes" id="UP001597534">
    <property type="component" value="Unassembled WGS sequence"/>
</dbReference>
<gene>
    <name evidence="2" type="ORF">ACFS5J_11635</name>
</gene>
<comment type="caution">
    <text evidence="2">The sequence shown here is derived from an EMBL/GenBank/DDBJ whole genome shotgun (WGS) entry which is preliminary data.</text>
</comment>
<dbReference type="EMBL" id="JBHUPC010000017">
    <property type="protein sequence ID" value="MFD2892661.1"/>
    <property type="molecule type" value="Genomic_DNA"/>
</dbReference>
<accession>A0ABW5YNJ4</accession>
<dbReference type="Gene3D" id="3.90.1150.200">
    <property type="match status" value="1"/>
</dbReference>
<dbReference type="Pfam" id="PF08818">
    <property type="entry name" value="DUF1801"/>
    <property type="match status" value="1"/>
</dbReference>
<dbReference type="Pfam" id="PF13376">
    <property type="entry name" value="OmdA"/>
    <property type="match status" value="1"/>
</dbReference>
<dbReference type="SUPFAM" id="SSF159888">
    <property type="entry name" value="YdhG-like"/>
    <property type="match status" value="1"/>
</dbReference>
<organism evidence="2 3">
    <name type="scientific">Flavobacterium chuncheonense</name>
    <dbReference type="NCBI Taxonomy" id="2026653"/>
    <lineage>
        <taxon>Bacteria</taxon>
        <taxon>Pseudomonadati</taxon>
        <taxon>Bacteroidota</taxon>
        <taxon>Flavobacteriia</taxon>
        <taxon>Flavobacteriales</taxon>
        <taxon>Flavobacteriaceae</taxon>
        <taxon>Flavobacterium</taxon>
    </lineage>
</organism>
<protein>
    <submittedName>
        <fullName evidence="2">YdeI family protein</fullName>
    </submittedName>
</protein>
<reference evidence="3" key="1">
    <citation type="journal article" date="2019" name="Int. J. Syst. Evol. Microbiol.">
        <title>The Global Catalogue of Microorganisms (GCM) 10K type strain sequencing project: providing services to taxonomists for standard genome sequencing and annotation.</title>
        <authorList>
            <consortium name="The Broad Institute Genomics Platform"/>
            <consortium name="The Broad Institute Genome Sequencing Center for Infectious Disease"/>
            <person name="Wu L."/>
            <person name="Ma J."/>
        </authorList>
    </citation>
    <scope>NUCLEOTIDE SEQUENCE [LARGE SCALE GENOMIC DNA]</scope>
    <source>
        <strain evidence="3">KCTC 22671</strain>
    </source>
</reference>
<dbReference type="InterPro" id="IPR014922">
    <property type="entry name" value="YdhG-like"/>
</dbReference>
<name>A0ABW5YNJ4_9FLAO</name>